<feature type="domain" description="Carboxylesterase type B" evidence="3">
    <location>
        <begin position="85"/>
        <end position="529"/>
    </location>
</feature>
<dbReference type="PANTHER" id="PTHR45570">
    <property type="entry name" value="CARBOXYLIC ESTER HYDROLASE"/>
    <property type="match status" value="1"/>
</dbReference>
<dbReference type="RefSeq" id="XP_060458069.1">
    <property type="nucleotide sequence ID" value="XM_060601591.1"/>
</dbReference>
<evidence type="ECO:0000256" key="1">
    <source>
        <dbReference type="SAM" id="MobiDB-lite"/>
    </source>
</evidence>
<evidence type="ECO:0000313" key="5">
    <source>
        <dbReference type="Proteomes" id="UP001233271"/>
    </source>
</evidence>
<feature type="chain" id="PRO_5041266407" description="Carboxylesterase type B domain-containing protein" evidence="2">
    <location>
        <begin position="19"/>
        <end position="597"/>
    </location>
</feature>
<dbReference type="GeneID" id="85496674"/>
<evidence type="ECO:0000313" key="4">
    <source>
        <dbReference type="EMBL" id="BEI92804.1"/>
    </source>
</evidence>
<evidence type="ECO:0000259" key="3">
    <source>
        <dbReference type="Pfam" id="PF00135"/>
    </source>
</evidence>
<dbReference type="AlphaFoldDB" id="A0AA48QWS4"/>
<proteinExistence type="predicted"/>
<keyword evidence="5" id="KW-1185">Reference proteome</keyword>
<gene>
    <name evidence="4" type="ORF">CcaverHIS019_0504320</name>
</gene>
<dbReference type="Gene3D" id="3.40.50.1820">
    <property type="entry name" value="alpha/beta hydrolase"/>
    <property type="match status" value="1"/>
</dbReference>
<dbReference type="InterPro" id="IPR002018">
    <property type="entry name" value="CarbesteraseB"/>
</dbReference>
<reference evidence="4" key="1">
    <citation type="journal article" date="2023" name="BMC Genomics">
        <title>Chromosome-level genome assemblies of Cutaneotrichosporon spp. (Trichosporonales, Basidiomycota) reveal imbalanced evolution between nucleotide sequences and chromosome synteny.</title>
        <authorList>
            <person name="Kobayashi Y."/>
            <person name="Kayamori A."/>
            <person name="Aoki K."/>
            <person name="Shiwa Y."/>
            <person name="Matsutani M."/>
            <person name="Fujita N."/>
            <person name="Sugita T."/>
            <person name="Iwasaki W."/>
            <person name="Tanaka N."/>
            <person name="Takashima M."/>
        </authorList>
    </citation>
    <scope>NUCLEOTIDE SEQUENCE</scope>
    <source>
        <strain evidence="4">HIS019</strain>
    </source>
</reference>
<accession>A0AA48QWS4</accession>
<organism evidence="4 5">
    <name type="scientific">Cutaneotrichosporon cavernicola</name>
    <dbReference type="NCBI Taxonomy" id="279322"/>
    <lineage>
        <taxon>Eukaryota</taxon>
        <taxon>Fungi</taxon>
        <taxon>Dikarya</taxon>
        <taxon>Basidiomycota</taxon>
        <taxon>Agaricomycotina</taxon>
        <taxon>Tremellomycetes</taxon>
        <taxon>Trichosporonales</taxon>
        <taxon>Trichosporonaceae</taxon>
        <taxon>Cutaneotrichosporon</taxon>
    </lineage>
</organism>
<dbReference type="SUPFAM" id="SSF53474">
    <property type="entry name" value="alpha/beta-Hydrolases"/>
    <property type="match status" value="1"/>
</dbReference>
<dbReference type="EMBL" id="AP028216">
    <property type="protein sequence ID" value="BEI92804.1"/>
    <property type="molecule type" value="Genomic_DNA"/>
</dbReference>
<dbReference type="PANTHER" id="PTHR45570:SF1">
    <property type="entry name" value="CARBOXYLIC ESTER HYDROLASE"/>
    <property type="match status" value="1"/>
</dbReference>
<sequence length="597" mass="62693">MGAKFVALLLALTASASPEYLQRAPRSLGPNAGFQDRHVARQAASCTASWNGTQLTGAAEDTACRFTVRYGRAGRWEDSVVANQDGVDAASFPKMCPQIGAVKSALPTPEESDEDCLFMTVYKPANATAESKLPVFFWLHGGAYVIGSISDSGFDGSKMAEEDGIVAVFAQYRLGVLGFLPPEGASTINDPNLAVRDAVLALNAVKTNIAAMGGDPSRVTLGGQSAGASLTRTLLAVPAAKGLFHGAIIQSDPFHFGTQTFENAAALRESVYGNVTLANCTGECLKNVSLQALLSVQDQVLETAPFSITGVPIGEVFRPQFNTTTLPVDPVSAIFYNPSAIAANISTLPVLISYTRNESGFTIDSFITGGAQVANDFVFNLIINKLLGTERAKVFLDAGVYPLVPGPDGMRTSLEIPVTDAVWRCISLAVGQKYAAAGGKVYVGEWTKGTGFNAPGGYCSRPEAVRHSDDIYPTFDSSPNAAANATILADEVRPFWASFIKTGNPGGNWKAFSANSTVADVYNIGNENTLSTCPPSFWGDKIKWDWQLYSNTTNSTAPPPGTSSPTGGKKNGALPGSPMGLGVMVLSALLGAVAVLL</sequence>
<protein>
    <recommendedName>
        <fullName evidence="3">Carboxylesterase type B domain-containing protein</fullName>
    </recommendedName>
</protein>
<feature type="region of interest" description="Disordered" evidence="1">
    <location>
        <begin position="553"/>
        <end position="573"/>
    </location>
</feature>
<dbReference type="Pfam" id="PF00135">
    <property type="entry name" value="COesterase"/>
    <property type="match status" value="1"/>
</dbReference>
<dbReference type="KEGG" id="ccac:CcaHIS019_0504320"/>
<feature type="signal peptide" evidence="2">
    <location>
        <begin position="1"/>
        <end position="18"/>
    </location>
</feature>
<dbReference type="Proteomes" id="UP001233271">
    <property type="component" value="Chromosome 5"/>
</dbReference>
<dbReference type="InterPro" id="IPR029058">
    <property type="entry name" value="AB_hydrolase_fold"/>
</dbReference>
<evidence type="ECO:0000256" key="2">
    <source>
        <dbReference type="SAM" id="SignalP"/>
    </source>
</evidence>
<keyword evidence="2" id="KW-0732">Signal</keyword>
<name>A0AA48QWS4_9TREE</name>